<dbReference type="RefSeq" id="WP_230271767.1">
    <property type="nucleotide sequence ID" value="NZ_JAJKFW010000006.1"/>
</dbReference>
<evidence type="ECO:0000256" key="1">
    <source>
        <dbReference type="SAM" id="SignalP"/>
    </source>
</evidence>
<dbReference type="SUPFAM" id="SSF50952">
    <property type="entry name" value="Soluble quinoprotein glucose dehydrogenase"/>
    <property type="match status" value="1"/>
</dbReference>
<reference evidence="2" key="1">
    <citation type="submission" date="2021-11" db="EMBL/GenBank/DDBJ databases">
        <title>Genome sequence.</title>
        <authorList>
            <person name="Sun Q."/>
        </authorList>
    </citation>
    <scope>NUCLEOTIDE SEQUENCE</scope>
    <source>
        <strain evidence="2">JC740</strain>
    </source>
</reference>
<evidence type="ECO:0000313" key="3">
    <source>
        <dbReference type="Proteomes" id="UP001430306"/>
    </source>
</evidence>
<dbReference type="EMBL" id="JAJKFW010000006">
    <property type="protein sequence ID" value="MCC9641559.1"/>
    <property type="molecule type" value="Genomic_DNA"/>
</dbReference>
<name>A0ABS8NDR7_9BACT</name>
<keyword evidence="1" id="KW-0732">Signal</keyword>
<dbReference type="Proteomes" id="UP001430306">
    <property type="component" value="Unassembled WGS sequence"/>
</dbReference>
<comment type="caution">
    <text evidence="2">The sequence shown here is derived from an EMBL/GenBank/DDBJ whole genome shotgun (WGS) entry which is preliminary data.</text>
</comment>
<dbReference type="InterPro" id="IPR045383">
    <property type="entry name" value="DUF6528"/>
</dbReference>
<sequence>MKTLVTLLLTSLTSVALAQSDDHGPSNVDLSAETTAFLCADQADNRIRLVNPTASSADESLLWSFPAIDEEPIEFIPTDAKRVTHQGEVFILAAYHGRVRLIRFSDSTLVKDYPSYSSCHSAELLPDGAIVTANSNHGILRLHHSADKHDDLPLPYAHGVTWDKQRQCLWVLGDLLYRFGYAEGKLTLEKTYELPESPTGHDLFPLRGDAKLLVTNNDGLYLFDIATEAFQRLSNLKWIKSASQHVDGSIWISDPQRTEVGTSWQSDSVILVNPTEPTQRHIISGSKFYKARWWQAVNFSY</sequence>
<keyword evidence="3" id="KW-1185">Reference proteome</keyword>
<proteinExistence type="predicted"/>
<feature type="signal peptide" evidence="1">
    <location>
        <begin position="1"/>
        <end position="18"/>
    </location>
</feature>
<accession>A0ABS8NDR7</accession>
<feature type="chain" id="PRO_5046073040" evidence="1">
    <location>
        <begin position="19"/>
        <end position="301"/>
    </location>
</feature>
<gene>
    <name evidence="2" type="ORF">LOC71_04685</name>
</gene>
<dbReference type="Pfam" id="PF20138">
    <property type="entry name" value="DUF6528"/>
    <property type="match status" value="1"/>
</dbReference>
<evidence type="ECO:0000313" key="2">
    <source>
        <dbReference type="EMBL" id="MCC9641559.1"/>
    </source>
</evidence>
<dbReference type="InterPro" id="IPR011041">
    <property type="entry name" value="Quinoprot_gluc/sorb_DH_b-prop"/>
</dbReference>
<protein>
    <submittedName>
        <fullName evidence="2">SMP-30/gluconolactonase/LRE family protein</fullName>
    </submittedName>
</protein>
<organism evidence="2 3">
    <name type="scientific">Rhodopirellula halodulae</name>
    <dbReference type="NCBI Taxonomy" id="2894198"/>
    <lineage>
        <taxon>Bacteria</taxon>
        <taxon>Pseudomonadati</taxon>
        <taxon>Planctomycetota</taxon>
        <taxon>Planctomycetia</taxon>
        <taxon>Pirellulales</taxon>
        <taxon>Pirellulaceae</taxon>
        <taxon>Rhodopirellula</taxon>
    </lineage>
</organism>